<dbReference type="OrthoDB" id="71881at2759"/>
<dbReference type="AlphaFoldDB" id="A0A1V9Y8N8"/>
<feature type="region of interest" description="Disordered" evidence="1">
    <location>
        <begin position="109"/>
        <end position="155"/>
    </location>
</feature>
<keyword evidence="3" id="KW-1185">Reference proteome</keyword>
<reference evidence="2 3" key="1">
    <citation type="journal article" date="2014" name="Genome Biol. Evol.">
        <title>The secreted proteins of Achlya hypogyna and Thraustotheca clavata identify the ancestral oomycete secretome and reveal gene acquisitions by horizontal gene transfer.</title>
        <authorList>
            <person name="Misner I."/>
            <person name="Blouin N."/>
            <person name="Leonard G."/>
            <person name="Richards T.A."/>
            <person name="Lane C.E."/>
        </authorList>
    </citation>
    <scope>NUCLEOTIDE SEQUENCE [LARGE SCALE GENOMIC DNA]</scope>
    <source>
        <strain evidence="2 3">ATCC 34112</strain>
    </source>
</reference>
<evidence type="ECO:0000313" key="3">
    <source>
        <dbReference type="Proteomes" id="UP000243217"/>
    </source>
</evidence>
<sequence length="155" mass="17239">MKAKTCEANTLLVANAQSGSFRKNVAWSEKQDVVVTFKPRVRVDPNPRHSSKSPSKDSSLSPPKIVNKLSKTQAHTSAFVVDSANAVADIERVSGVKWDSSTGFIRSPLEHKEKAEKWVQPRKRPSGVGARNQRSMNQGKHSSRQDPLLPQVRWL</sequence>
<organism evidence="2 3">
    <name type="scientific">Thraustotheca clavata</name>
    <dbReference type="NCBI Taxonomy" id="74557"/>
    <lineage>
        <taxon>Eukaryota</taxon>
        <taxon>Sar</taxon>
        <taxon>Stramenopiles</taxon>
        <taxon>Oomycota</taxon>
        <taxon>Saprolegniomycetes</taxon>
        <taxon>Saprolegniales</taxon>
        <taxon>Achlyaceae</taxon>
        <taxon>Thraustotheca</taxon>
    </lineage>
</organism>
<accession>A0A1V9Y8N8</accession>
<dbReference type="EMBL" id="JNBS01004839">
    <property type="protein sequence ID" value="OQR82092.1"/>
    <property type="molecule type" value="Genomic_DNA"/>
</dbReference>
<proteinExistence type="predicted"/>
<comment type="caution">
    <text evidence="2">The sequence shown here is derived from an EMBL/GenBank/DDBJ whole genome shotgun (WGS) entry which is preliminary data.</text>
</comment>
<feature type="compositionally biased region" description="Basic and acidic residues" evidence="1">
    <location>
        <begin position="109"/>
        <end position="119"/>
    </location>
</feature>
<name>A0A1V9Y8N8_9STRA</name>
<gene>
    <name evidence="2" type="ORF">THRCLA_23246</name>
</gene>
<evidence type="ECO:0000313" key="2">
    <source>
        <dbReference type="EMBL" id="OQR82092.1"/>
    </source>
</evidence>
<evidence type="ECO:0000256" key="1">
    <source>
        <dbReference type="SAM" id="MobiDB-lite"/>
    </source>
</evidence>
<protein>
    <submittedName>
        <fullName evidence="2">Uncharacterized protein</fullName>
    </submittedName>
</protein>
<feature type="compositionally biased region" description="Low complexity" evidence="1">
    <location>
        <begin position="52"/>
        <end position="64"/>
    </location>
</feature>
<dbReference type="Proteomes" id="UP000243217">
    <property type="component" value="Unassembled WGS sequence"/>
</dbReference>
<feature type="region of interest" description="Disordered" evidence="1">
    <location>
        <begin position="38"/>
        <end position="69"/>
    </location>
</feature>